<evidence type="ECO:0000313" key="5">
    <source>
        <dbReference type="Proteomes" id="UP000434582"/>
    </source>
</evidence>
<accession>A0A7X2D3D1</accession>
<evidence type="ECO:0000256" key="1">
    <source>
        <dbReference type="SAM" id="MobiDB-lite"/>
    </source>
</evidence>
<sequence length="288" mass="31012">MPTGCQASADRSPFGEQTAGPSDRTGRVRVARRAGALLTLMIALWPAVVLAQTRSASPGDPVAEPLTLLVFERPPYYLPDGTGGFTGLVAGPVAEAMARAGIPVRWKTLQPNGHLRTVATDSGPVCAVGWYRSERREHLGLFSDPIYREPSQVVLARTDNDRVLSQESLQDLFADSGVRLGTKLGYSYGPRIDGMIETLRPPQSTVSQDDTGLVRMLLGRRFDYMLTGRAEAEDLIDRFGAAGQDLIALTFEDSPQGNARHLVCSRSVGADTMARFNAALADIGRGTP</sequence>
<dbReference type="Proteomes" id="UP000434582">
    <property type="component" value="Unassembled WGS sequence"/>
</dbReference>
<protein>
    <submittedName>
        <fullName evidence="4">Transporter substrate-binding domain-containing protein</fullName>
    </submittedName>
</protein>
<keyword evidence="2" id="KW-0472">Membrane</keyword>
<dbReference type="Pfam" id="PF00497">
    <property type="entry name" value="SBP_bac_3"/>
    <property type="match status" value="1"/>
</dbReference>
<keyword evidence="2" id="KW-1133">Transmembrane helix</keyword>
<keyword evidence="5" id="KW-1185">Reference proteome</keyword>
<feature type="domain" description="Solute-binding protein family 3/N-terminal" evidence="3">
    <location>
        <begin position="74"/>
        <end position="214"/>
    </location>
</feature>
<reference evidence="4 5" key="1">
    <citation type="submission" date="2019-10" db="EMBL/GenBank/DDBJ databases">
        <title>Draft whole-genome sequence of the purple nonsulfur photosynthetic bacterium Roseospira navarrensis DSM 15114.</title>
        <authorList>
            <person name="Kyndt J.A."/>
            <person name="Meyer T.E."/>
        </authorList>
    </citation>
    <scope>NUCLEOTIDE SEQUENCE [LARGE SCALE GENOMIC DNA]</scope>
    <source>
        <strain evidence="4 5">DSM 15114</strain>
    </source>
</reference>
<dbReference type="OrthoDB" id="5456414at2"/>
<name>A0A7X2D3D1_9PROT</name>
<dbReference type="EMBL" id="WIVE01000023">
    <property type="protein sequence ID" value="MQX36651.1"/>
    <property type="molecule type" value="Genomic_DNA"/>
</dbReference>
<dbReference type="Gene3D" id="3.40.190.10">
    <property type="entry name" value="Periplasmic binding protein-like II"/>
    <property type="match status" value="2"/>
</dbReference>
<feature type="transmembrane region" description="Helical" evidence="2">
    <location>
        <begin position="34"/>
        <end position="51"/>
    </location>
</feature>
<evidence type="ECO:0000256" key="2">
    <source>
        <dbReference type="SAM" id="Phobius"/>
    </source>
</evidence>
<dbReference type="AlphaFoldDB" id="A0A7X2D3D1"/>
<feature type="region of interest" description="Disordered" evidence="1">
    <location>
        <begin position="1"/>
        <end position="26"/>
    </location>
</feature>
<keyword evidence="2" id="KW-0812">Transmembrane</keyword>
<evidence type="ECO:0000313" key="4">
    <source>
        <dbReference type="EMBL" id="MQX36651.1"/>
    </source>
</evidence>
<comment type="caution">
    <text evidence="4">The sequence shown here is derived from an EMBL/GenBank/DDBJ whole genome shotgun (WGS) entry which is preliminary data.</text>
</comment>
<dbReference type="InterPro" id="IPR001638">
    <property type="entry name" value="Solute-binding_3/MltF_N"/>
</dbReference>
<evidence type="ECO:0000259" key="3">
    <source>
        <dbReference type="Pfam" id="PF00497"/>
    </source>
</evidence>
<proteinExistence type="predicted"/>
<organism evidence="4 5">
    <name type="scientific">Roseospira navarrensis</name>
    <dbReference type="NCBI Taxonomy" id="140058"/>
    <lineage>
        <taxon>Bacteria</taxon>
        <taxon>Pseudomonadati</taxon>
        <taxon>Pseudomonadota</taxon>
        <taxon>Alphaproteobacteria</taxon>
        <taxon>Rhodospirillales</taxon>
        <taxon>Rhodospirillaceae</taxon>
        <taxon>Roseospira</taxon>
    </lineage>
</organism>
<dbReference type="SUPFAM" id="SSF53850">
    <property type="entry name" value="Periplasmic binding protein-like II"/>
    <property type="match status" value="1"/>
</dbReference>
<gene>
    <name evidence="4" type="ORF">GHC57_08990</name>
</gene>